<evidence type="ECO:0000256" key="1">
    <source>
        <dbReference type="ARBA" id="ARBA00023015"/>
    </source>
</evidence>
<keyword evidence="3" id="KW-0804">Transcription</keyword>
<dbReference type="Pfam" id="PF12833">
    <property type="entry name" value="HTH_18"/>
    <property type="match status" value="1"/>
</dbReference>
<dbReference type="STRING" id="989370.AOQ71_05235"/>
<dbReference type="OrthoDB" id="110167at2"/>
<dbReference type="GO" id="GO:0043565">
    <property type="term" value="F:sequence-specific DNA binding"/>
    <property type="evidence" value="ECO:0007669"/>
    <property type="project" value="InterPro"/>
</dbReference>
<dbReference type="GO" id="GO:0003700">
    <property type="term" value="F:DNA-binding transcription factor activity"/>
    <property type="evidence" value="ECO:0007669"/>
    <property type="project" value="InterPro"/>
</dbReference>
<dbReference type="InterPro" id="IPR050204">
    <property type="entry name" value="AraC_XylS_family_regulators"/>
</dbReference>
<dbReference type="SUPFAM" id="SSF46689">
    <property type="entry name" value="Homeodomain-like"/>
    <property type="match status" value="2"/>
</dbReference>
<reference evidence="5 6" key="1">
    <citation type="submission" date="2015-09" db="EMBL/GenBank/DDBJ databases">
        <title>Draft Genome Sequence of Bradyrhizobium manausense Strain BR 3351T, a Novel Symbiotic Nitrogen-Fixing Alphaproteobacterium Isolated from Brazilian Amazon Rain Forest.</title>
        <authorList>
            <person name="De Araujo J.L."/>
            <person name="Zilli J.E."/>
        </authorList>
    </citation>
    <scope>NUCLEOTIDE SEQUENCE [LARGE SCALE GENOMIC DNA]</scope>
    <source>
        <strain evidence="5 6">BR3351</strain>
    </source>
</reference>
<evidence type="ECO:0000259" key="4">
    <source>
        <dbReference type="PROSITE" id="PS01124"/>
    </source>
</evidence>
<feature type="domain" description="HTH araC/xylS-type" evidence="4">
    <location>
        <begin position="186"/>
        <end position="284"/>
    </location>
</feature>
<accession>A0A0R3E7E4</accession>
<dbReference type="Proteomes" id="UP000051936">
    <property type="component" value="Unassembled WGS sequence"/>
</dbReference>
<dbReference type="Gene3D" id="1.10.10.60">
    <property type="entry name" value="Homeodomain-like"/>
    <property type="match status" value="1"/>
</dbReference>
<name>A0A0R3E7E4_9BRAD</name>
<evidence type="ECO:0000256" key="3">
    <source>
        <dbReference type="ARBA" id="ARBA00023163"/>
    </source>
</evidence>
<gene>
    <name evidence="5" type="ORF">AOQ71_05235</name>
</gene>
<dbReference type="InterPro" id="IPR018060">
    <property type="entry name" value="HTH_AraC"/>
</dbReference>
<evidence type="ECO:0000313" key="5">
    <source>
        <dbReference type="EMBL" id="KRQ16365.1"/>
    </source>
</evidence>
<comment type="caution">
    <text evidence="5">The sequence shown here is derived from an EMBL/GenBank/DDBJ whole genome shotgun (WGS) entry which is preliminary data.</text>
</comment>
<dbReference type="InterPro" id="IPR020449">
    <property type="entry name" value="Tscrpt_reg_AraC-type_HTH"/>
</dbReference>
<dbReference type="AlphaFoldDB" id="A0A0R3E7E4"/>
<dbReference type="PROSITE" id="PS01124">
    <property type="entry name" value="HTH_ARAC_FAMILY_2"/>
    <property type="match status" value="1"/>
</dbReference>
<sequence length="286" mass="31417">MEAKREFRGSDTHGVLQRFGADIRATSEGHGWSSIYASIQRENPFEGRFDAIADDLIVLHRSGPVQTTFASGGHVTSRCIPKGSIFFLPAGQACEVGLHGALDTLHIYLRANLIPVHNVTPLLVERDVVIQHLAQAVEQAVCENVSNSDLFIDPIARALANRVSAISRSSEPWQVQTAGLPDNELRRVKDFIEANLEGEITLAAMASACGIGTKSFVRAFAATTGKSPYQYVIAARVERAKRLIEQDQEGLAEIALRCGFSHQEHLTRAFRRLTGQTPGRYRRSVN</sequence>
<dbReference type="EMBL" id="LJYG01000026">
    <property type="protein sequence ID" value="KRQ16365.1"/>
    <property type="molecule type" value="Genomic_DNA"/>
</dbReference>
<dbReference type="SMART" id="SM00342">
    <property type="entry name" value="HTH_ARAC"/>
    <property type="match status" value="1"/>
</dbReference>
<dbReference type="PROSITE" id="PS00041">
    <property type="entry name" value="HTH_ARAC_FAMILY_1"/>
    <property type="match status" value="1"/>
</dbReference>
<keyword evidence="6" id="KW-1185">Reference proteome</keyword>
<protein>
    <recommendedName>
        <fullName evidence="4">HTH araC/xylS-type domain-containing protein</fullName>
    </recommendedName>
</protein>
<dbReference type="PRINTS" id="PR00032">
    <property type="entry name" value="HTHARAC"/>
</dbReference>
<evidence type="ECO:0000313" key="6">
    <source>
        <dbReference type="Proteomes" id="UP000051936"/>
    </source>
</evidence>
<dbReference type="RefSeq" id="WP_057742735.1">
    <property type="nucleotide sequence ID" value="NZ_LJYG01000026.1"/>
</dbReference>
<dbReference type="PANTHER" id="PTHR46796">
    <property type="entry name" value="HTH-TYPE TRANSCRIPTIONAL ACTIVATOR RHAS-RELATED"/>
    <property type="match status" value="1"/>
</dbReference>
<dbReference type="InterPro" id="IPR018062">
    <property type="entry name" value="HTH_AraC-typ_CS"/>
</dbReference>
<dbReference type="PANTHER" id="PTHR46796:SF14">
    <property type="entry name" value="TRANSCRIPTIONAL REGULATORY PROTEIN"/>
    <property type="match status" value="1"/>
</dbReference>
<proteinExistence type="predicted"/>
<keyword evidence="1" id="KW-0805">Transcription regulation</keyword>
<organism evidence="5 6">
    <name type="scientific">Bradyrhizobium manausense</name>
    <dbReference type="NCBI Taxonomy" id="989370"/>
    <lineage>
        <taxon>Bacteria</taxon>
        <taxon>Pseudomonadati</taxon>
        <taxon>Pseudomonadota</taxon>
        <taxon>Alphaproteobacteria</taxon>
        <taxon>Hyphomicrobiales</taxon>
        <taxon>Nitrobacteraceae</taxon>
        <taxon>Bradyrhizobium</taxon>
    </lineage>
</organism>
<dbReference type="InterPro" id="IPR009057">
    <property type="entry name" value="Homeodomain-like_sf"/>
</dbReference>
<evidence type="ECO:0000256" key="2">
    <source>
        <dbReference type="ARBA" id="ARBA00023125"/>
    </source>
</evidence>
<keyword evidence="2" id="KW-0238">DNA-binding</keyword>